<proteinExistence type="predicted"/>
<dbReference type="EMBL" id="JACOOH010000002">
    <property type="protein sequence ID" value="MBC5620591.1"/>
    <property type="molecule type" value="Genomic_DNA"/>
</dbReference>
<reference evidence="1 2" key="1">
    <citation type="submission" date="2020-08" db="EMBL/GenBank/DDBJ databases">
        <title>Genome public.</title>
        <authorList>
            <person name="Liu C."/>
            <person name="Sun Q."/>
        </authorList>
    </citation>
    <scope>NUCLEOTIDE SEQUENCE [LARGE SCALE GENOMIC DNA]</scope>
    <source>
        <strain evidence="1 2">NSJ-56</strain>
    </source>
</reference>
<dbReference type="RefSeq" id="WP_186975314.1">
    <property type="nucleotide sequence ID" value="NZ_JACOOH010000002.1"/>
</dbReference>
<evidence type="ECO:0000313" key="2">
    <source>
        <dbReference type="Proteomes" id="UP000646484"/>
    </source>
</evidence>
<sequence>MKRLFILILFALLFFGFVSCGGSATNKSLKAIDEITTKAEKEKDKLTDEDWKKLGKEMETHLETLNKAIDDDELGMMDRLKCVGIVARWTKIAVEKGLEKVEKETGMSAEELGKELEKAASELEKATGEMND</sequence>
<evidence type="ECO:0000313" key="1">
    <source>
        <dbReference type="EMBL" id="MBC5620591.1"/>
    </source>
</evidence>
<gene>
    <name evidence="1" type="ORF">H8S64_05720</name>
</gene>
<name>A0ABR7CY35_9BACT</name>
<dbReference type="PROSITE" id="PS51257">
    <property type="entry name" value="PROKAR_LIPOPROTEIN"/>
    <property type="match status" value="1"/>
</dbReference>
<dbReference type="Proteomes" id="UP000646484">
    <property type="component" value="Unassembled WGS sequence"/>
</dbReference>
<accession>A0ABR7CY35</accession>
<keyword evidence="2" id="KW-1185">Reference proteome</keyword>
<organism evidence="1 2">
    <name type="scientific">Butyricimonas hominis</name>
    <dbReference type="NCBI Taxonomy" id="2763032"/>
    <lineage>
        <taxon>Bacteria</taxon>
        <taxon>Pseudomonadati</taxon>
        <taxon>Bacteroidota</taxon>
        <taxon>Bacteroidia</taxon>
        <taxon>Bacteroidales</taxon>
        <taxon>Odoribacteraceae</taxon>
        <taxon>Butyricimonas</taxon>
    </lineage>
</organism>
<protein>
    <recommendedName>
        <fullName evidence="3">Lipoprotein</fullName>
    </recommendedName>
</protein>
<evidence type="ECO:0008006" key="3">
    <source>
        <dbReference type="Google" id="ProtNLM"/>
    </source>
</evidence>
<comment type="caution">
    <text evidence="1">The sequence shown here is derived from an EMBL/GenBank/DDBJ whole genome shotgun (WGS) entry which is preliminary data.</text>
</comment>